<dbReference type="Pfam" id="PF01063">
    <property type="entry name" value="Aminotran_4"/>
    <property type="match status" value="1"/>
</dbReference>
<evidence type="ECO:0000256" key="8">
    <source>
        <dbReference type="ARBA" id="ARBA00049229"/>
    </source>
</evidence>
<sequence>MISYNGNLVAQSDITIHQNRAFLYGDAIFETLKVLDGKVLFIEDHYFRLMASMRIVRMEIPMYFTMEYMEQKVVELVNSLNLNASARARLTFFRKPGGYYLPTDNNTEFIITADTLDTPIYHFSDTVYEVDLFKDFYVTKQLLSSLKTVNKMVQITGSIFANENGLNNCLLLNDDKNVVEALQGNLFMLMDNKLITPPVVDGCLNGIMRKQVLAIAKKHEGIIVEEASISPFDLQKADELFITNVIVGIQPITKYRKKEYNNHLALGILKKLNAQIRLGLV</sequence>
<evidence type="ECO:0000256" key="1">
    <source>
        <dbReference type="ARBA" id="ARBA00004824"/>
    </source>
</evidence>
<reference evidence="9 10" key="1">
    <citation type="submission" date="2018-07" db="EMBL/GenBank/DDBJ databases">
        <title>Complete genome sequence of Flavobacterium arcticum type strain SM1502T.</title>
        <authorList>
            <person name="Li Y."/>
            <person name="Li D.-D."/>
        </authorList>
    </citation>
    <scope>NUCLEOTIDE SEQUENCE [LARGE SCALE GENOMIC DNA]</scope>
    <source>
        <strain evidence="9 10">SM1502</strain>
    </source>
</reference>
<dbReference type="EMBL" id="CP031188">
    <property type="protein sequence ID" value="AXG75157.1"/>
    <property type="molecule type" value="Genomic_DNA"/>
</dbReference>
<protein>
    <recommendedName>
        <fullName evidence="5">branched-chain-amino-acid transaminase</fullName>
        <ecNumber evidence="5">2.6.1.42</ecNumber>
    </recommendedName>
</protein>
<dbReference type="Gene3D" id="3.30.470.10">
    <property type="match status" value="1"/>
</dbReference>
<comment type="pathway">
    <text evidence="1">Amino-acid biosynthesis; L-isoleucine biosynthesis; L-isoleucine from 2-oxobutanoate: step 4/4.</text>
</comment>
<accession>A0A345HEZ7</accession>
<dbReference type="Gene3D" id="3.20.10.10">
    <property type="entry name" value="D-amino Acid Aminotransferase, subunit A, domain 2"/>
    <property type="match status" value="1"/>
</dbReference>
<evidence type="ECO:0000313" key="10">
    <source>
        <dbReference type="Proteomes" id="UP000253951"/>
    </source>
</evidence>
<gene>
    <name evidence="9" type="ORF">DVK85_13340</name>
</gene>
<evidence type="ECO:0000256" key="6">
    <source>
        <dbReference type="ARBA" id="ARBA00048212"/>
    </source>
</evidence>
<dbReference type="GO" id="GO:0004084">
    <property type="term" value="F:branched-chain-amino-acid transaminase activity"/>
    <property type="evidence" value="ECO:0007669"/>
    <property type="project" value="UniProtKB-EC"/>
</dbReference>
<keyword evidence="9" id="KW-0032">Aminotransferase</keyword>
<comment type="similarity">
    <text evidence="4">Belongs to the class-IV pyridoxal-phosphate-dependent aminotransferase family.</text>
</comment>
<evidence type="ECO:0000256" key="2">
    <source>
        <dbReference type="ARBA" id="ARBA00004931"/>
    </source>
</evidence>
<dbReference type="SUPFAM" id="SSF56752">
    <property type="entry name" value="D-aminoacid aminotransferase-like PLP-dependent enzymes"/>
    <property type="match status" value="1"/>
</dbReference>
<evidence type="ECO:0000256" key="7">
    <source>
        <dbReference type="ARBA" id="ARBA00048798"/>
    </source>
</evidence>
<evidence type="ECO:0000313" key="9">
    <source>
        <dbReference type="EMBL" id="AXG75157.1"/>
    </source>
</evidence>
<keyword evidence="10" id="KW-1185">Reference proteome</keyword>
<evidence type="ECO:0000256" key="4">
    <source>
        <dbReference type="ARBA" id="ARBA00009320"/>
    </source>
</evidence>
<evidence type="ECO:0000256" key="3">
    <source>
        <dbReference type="ARBA" id="ARBA00005072"/>
    </source>
</evidence>
<proteinExistence type="inferred from homology"/>
<dbReference type="InterPro" id="IPR001544">
    <property type="entry name" value="Aminotrans_IV"/>
</dbReference>
<comment type="pathway">
    <text evidence="3">Amino-acid biosynthesis; L-leucine biosynthesis; L-leucine from 3-methyl-2-oxobutanoate: step 4/4.</text>
</comment>
<comment type="catalytic activity">
    <reaction evidence="8">
        <text>L-leucine + 2-oxoglutarate = 4-methyl-2-oxopentanoate + L-glutamate</text>
        <dbReference type="Rhea" id="RHEA:18321"/>
        <dbReference type="ChEBI" id="CHEBI:16810"/>
        <dbReference type="ChEBI" id="CHEBI:17865"/>
        <dbReference type="ChEBI" id="CHEBI:29985"/>
        <dbReference type="ChEBI" id="CHEBI:57427"/>
        <dbReference type="EC" id="2.6.1.42"/>
    </reaction>
</comment>
<keyword evidence="9" id="KW-0808">Transferase</keyword>
<dbReference type="RefSeq" id="WP_114678914.1">
    <property type="nucleotide sequence ID" value="NZ_CP031188.1"/>
</dbReference>
<dbReference type="InterPro" id="IPR043131">
    <property type="entry name" value="BCAT-like_N"/>
</dbReference>
<organism evidence="9 10">
    <name type="scientific">Flavobacterium arcticum</name>
    <dbReference type="NCBI Taxonomy" id="1784713"/>
    <lineage>
        <taxon>Bacteria</taxon>
        <taxon>Pseudomonadati</taxon>
        <taxon>Bacteroidota</taxon>
        <taxon>Flavobacteriia</taxon>
        <taxon>Flavobacteriales</taxon>
        <taxon>Flavobacteriaceae</taxon>
        <taxon>Flavobacterium</taxon>
    </lineage>
</organism>
<dbReference type="InterPro" id="IPR050571">
    <property type="entry name" value="Class-IV_PLP-Dep_Aminotrnsfr"/>
</dbReference>
<dbReference type="InterPro" id="IPR043132">
    <property type="entry name" value="BCAT-like_C"/>
</dbReference>
<dbReference type="CDD" id="cd00449">
    <property type="entry name" value="PLPDE_IV"/>
    <property type="match status" value="1"/>
</dbReference>
<comment type="pathway">
    <text evidence="2">Amino-acid biosynthesis; L-valine biosynthesis; L-valine from pyruvate: step 4/4.</text>
</comment>
<dbReference type="PANTHER" id="PTHR42743">
    <property type="entry name" value="AMINO-ACID AMINOTRANSFERASE"/>
    <property type="match status" value="1"/>
</dbReference>
<dbReference type="PANTHER" id="PTHR42743:SF11">
    <property type="entry name" value="AMINODEOXYCHORISMATE LYASE"/>
    <property type="match status" value="1"/>
</dbReference>
<dbReference type="OrthoDB" id="9805628at2"/>
<evidence type="ECO:0000256" key="5">
    <source>
        <dbReference type="ARBA" id="ARBA00013053"/>
    </source>
</evidence>
<dbReference type="GO" id="GO:0046394">
    <property type="term" value="P:carboxylic acid biosynthetic process"/>
    <property type="evidence" value="ECO:0007669"/>
    <property type="project" value="UniProtKB-ARBA"/>
</dbReference>
<comment type="catalytic activity">
    <reaction evidence="7">
        <text>L-isoleucine + 2-oxoglutarate = (S)-3-methyl-2-oxopentanoate + L-glutamate</text>
        <dbReference type="Rhea" id="RHEA:24801"/>
        <dbReference type="ChEBI" id="CHEBI:16810"/>
        <dbReference type="ChEBI" id="CHEBI:29985"/>
        <dbReference type="ChEBI" id="CHEBI:35146"/>
        <dbReference type="ChEBI" id="CHEBI:58045"/>
        <dbReference type="EC" id="2.6.1.42"/>
    </reaction>
</comment>
<dbReference type="InterPro" id="IPR036038">
    <property type="entry name" value="Aminotransferase-like"/>
</dbReference>
<dbReference type="Proteomes" id="UP000253951">
    <property type="component" value="Chromosome"/>
</dbReference>
<name>A0A345HEZ7_9FLAO</name>
<comment type="catalytic activity">
    <reaction evidence="6">
        <text>L-valine + 2-oxoglutarate = 3-methyl-2-oxobutanoate + L-glutamate</text>
        <dbReference type="Rhea" id="RHEA:24813"/>
        <dbReference type="ChEBI" id="CHEBI:11851"/>
        <dbReference type="ChEBI" id="CHEBI:16810"/>
        <dbReference type="ChEBI" id="CHEBI:29985"/>
        <dbReference type="ChEBI" id="CHEBI:57762"/>
        <dbReference type="EC" id="2.6.1.42"/>
    </reaction>
</comment>
<dbReference type="KEGG" id="fat:DVK85_13340"/>
<dbReference type="AlphaFoldDB" id="A0A345HEZ7"/>
<dbReference type="EC" id="2.6.1.42" evidence="5"/>